<evidence type="ECO:0000256" key="1">
    <source>
        <dbReference type="ARBA" id="ARBA00001947"/>
    </source>
</evidence>
<dbReference type="InterPro" id="IPR000718">
    <property type="entry name" value="Peptidase_M13"/>
</dbReference>
<evidence type="ECO:0000256" key="9">
    <source>
        <dbReference type="SAM" id="Phobius"/>
    </source>
</evidence>
<keyword evidence="9" id="KW-0812">Transmembrane</keyword>
<dbReference type="GO" id="GO:0004222">
    <property type="term" value="F:metalloendopeptidase activity"/>
    <property type="evidence" value="ECO:0007669"/>
    <property type="project" value="InterPro"/>
</dbReference>
<feature type="domain" description="Peptidase M13 N-terminal" evidence="11">
    <location>
        <begin position="82"/>
        <end position="462"/>
    </location>
</feature>
<keyword evidence="6" id="KW-0378">Hydrolase</keyword>
<dbReference type="AlphaFoldDB" id="A0A9P0AZP3"/>
<keyword evidence="8" id="KW-0482">Metalloprotease</keyword>
<evidence type="ECO:0000313" key="13">
    <source>
        <dbReference type="Proteomes" id="UP001154078"/>
    </source>
</evidence>
<dbReference type="PRINTS" id="PR00786">
    <property type="entry name" value="NEPRILYSIN"/>
</dbReference>
<sequence>MKNGHLDHLHNSNSPWYMSEWWEDRSKKQKGCFYFLLGFLTVVILAAAFYFLFTVEPEICTTPTCVETAMDLLNNIDKNIDPCEDFYRFACGNFQHNARLDGGGSKSVRDLMEEEIQSEVKTILEESIRQDDPKPFNLAKKFYRACMNESAIEVVGLKGIKGIFERIGGWPALEGEKWREEEFDWKNAVVKLREIGVNFEVFFVMSIDQDEQDPTKNIIYIEDPFYSPSEISSDVKAMYLDYMVDIAVYFGVDRNRAKKEQLEVLSFFLQLAKISSEAKQAANGTSHVYNPYSPSELQHEFPSVPWFQFINTILRPSGTLTYDDVISVSQPLYLRKLEEILKITPKRILGNFVVWQTFQHLINYLPSAILDKGYDFLEKVNGIKARKPRWNICIQATEDRLDSVVSAAYVEQYFDDDTRIRVMDVIRNIKIQFKHNLAKLEWLDERTKKMAMEKLLTSVEEIVSYKDMVESIEQQKVYDELIINENEFLKSALDLDYINLNVKFGKFRKRVKDNRLRQSGFVTGLNIVFSPKENILRFPIGIFRGVYYAKDRPQYMNYGVLGSIVAHEISHILIEAEYGSSHAELRSSWSSTSLLNYEEKLQCLAGHYAEFIVPEVNKHLNSSRTRDEDFADLAGTKVSYDTYQNYAWENGAEPRLPGIAYSPNQLFWISSAQHLCSKYSSNTMQKYMDSYQQSPQQFRVNGPLQNLEEFSFDWGCKKGAKMDPIEKCAIW</sequence>
<organism evidence="12 13">
    <name type="scientific">Brassicogethes aeneus</name>
    <name type="common">Rape pollen beetle</name>
    <name type="synonym">Meligethes aeneus</name>
    <dbReference type="NCBI Taxonomy" id="1431903"/>
    <lineage>
        <taxon>Eukaryota</taxon>
        <taxon>Metazoa</taxon>
        <taxon>Ecdysozoa</taxon>
        <taxon>Arthropoda</taxon>
        <taxon>Hexapoda</taxon>
        <taxon>Insecta</taxon>
        <taxon>Pterygota</taxon>
        <taxon>Neoptera</taxon>
        <taxon>Endopterygota</taxon>
        <taxon>Coleoptera</taxon>
        <taxon>Polyphaga</taxon>
        <taxon>Cucujiformia</taxon>
        <taxon>Nitidulidae</taxon>
        <taxon>Meligethinae</taxon>
        <taxon>Brassicogethes</taxon>
    </lineage>
</organism>
<feature type="domain" description="Peptidase M13 C-terminal" evidence="10">
    <location>
        <begin position="526"/>
        <end position="729"/>
    </location>
</feature>
<evidence type="ECO:0000256" key="2">
    <source>
        <dbReference type="ARBA" id="ARBA00004401"/>
    </source>
</evidence>
<keyword evidence="7" id="KW-0862">Zinc</keyword>
<dbReference type="Pfam" id="PF05649">
    <property type="entry name" value="Peptidase_M13_N"/>
    <property type="match status" value="1"/>
</dbReference>
<dbReference type="Gene3D" id="1.10.1380.10">
    <property type="entry name" value="Neutral endopeptidase , domain2"/>
    <property type="match status" value="1"/>
</dbReference>
<dbReference type="InterPro" id="IPR024079">
    <property type="entry name" value="MetalloPept_cat_dom_sf"/>
</dbReference>
<dbReference type="InterPro" id="IPR008753">
    <property type="entry name" value="Peptidase_M13_N"/>
</dbReference>
<dbReference type="InterPro" id="IPR042089">
    <property type="entry name" value="Peptidase_M13_dom_2"/>
</dbReference>
<keyword evidence="4" id="KW-0645">Protease</keyword>
<dbReference type="InterPro" id="IPR018497">
    <property type="entry name" value="Peptidase_M13_C"/>
</dbReference>
<dbReference type="Proteomes" id="UP001154078">
    <property type="component" value="Chromosome 3"/>
</dbReference>
<dbReference type="GO" id="GO:0005886">
    <property type="term" value="C:plasma membrane"/>
    <property type="evidence" value="ECO:0007669"/>
    <property type="project" value="UniProtKB-SubCell"/>
</dbReference>
<dbReference type="SUPFAM" id="SSF55486">
    <property type="entry name" value="Metalloproteases ('zincins'), catalytic domain"/>
    <property type="match status" value="1"/>
</dbReference>
<evidence type="ECO:0000259" key="11">
    <source>
        <dbReference type="Pfam" id="PF05649"/>
    </source>
</evidence>
<protein>
    <submittedName>
        <fullName evidence="12">Uncharacterized protein</fullName>
    </submittedName>
</protein>
<comment type="subcellular location">
    <subcellularLocation>
        <location evidence="2">Cell membrane</location>
        <topology evidence="2">Single-pass type II membrane protein</topology>
    </subcellularLocation>
</comment>
<comment type="similarity">
    <text evidence="3">Belongs to the peptidase M13 family.</text>
</comment>
<evidence type="ECO:0000256" key="8">
    <source>
        <dbReference type="ARBA" id="ARBA00023049"/>
    </source>
</evidence>
<comment type="cofactor">
    <cofactor evidence="1">
        <name>Zn(2+)</name>
        <dbReference type="ChEBI" id="CHEBI:29105"/>
    </cofactor>
</comment>
<dbReference type="CDD" id="cd08662">
    <property type="entry name" value="M13"/>
    <property type="match status" value="1"/>
</dbReference>
<evidence type="ECO:0000256" key="6">
    <source>
        <dbReference type="ARBA" id="ARBA00022801"/>
    </source>
</evidence>
<feature type="transmembrane region" description="Helical" evidence="9">
    <location>
        <begin position="32"/>
        <end position="53"/>
    </location>
</feature>
<gene>
    <name evidence="12" type="ORF">MELIAE_LOCUS5882</name>
</gene>
<dbReference type="PROSITE" id="PS51885">
    <property type="entry name" value="NEPRILYSIN"/>
    <property type="match status" value="1"/>
</dbReference>
<dbReference type="PANTHER" id="PTHR11733">
    <property type="entry name" value="ZINC METALLOPROTEASE FAMILY M13 NEPRILYSIN-RELATED"/>
    <property type="match status" value="1"/>
</dbReference>
<evidence type="ECO:0000256" key="7">
    <source>
        <dbReference type="ARBA" id="ARBA00022833"/>
    </source>
</evidence>
<keyword evidence="9" id="KW-0472">Membrane</keyword>
<evidence type="ECO:0000259" key="10">
    <source>
        <dbReference type="Pfam" id="PF01431"/>
    </source>
</evidence>
<proteinExistence type="inferred from homology"/>
<reference evidence="12" key="1">
    <citation type="submission" date="2021-12" db="EMBL/GenBank/DDBJ databases">
        <authorList>
            <person name="King R."/>
        </authorList>
    </citation>
    <scope>NUCLEOTIDE SEQUENCE</scope>
</reference>
<dbReference type="GO" id="GO:0016485">
    <property type="term" value="P:protein processing"/>
    <property type="evidence" value="ECO:0007669"/>
    <property type="project" value="TreeGrafter"/>
</dbReference>
<evidence type="ECO:0000256" key="4">
    <source>
        <dbReference type="ARBA" id="ARBA00022670"/>
    </source>
</evidence>
<evidence type="ECO:0000256" key="3">
    <source>
        <dbReference type="ARBA" id="ARBA00007357"/>
    </source>
</evidence>
<dbReference type="EMBL" id="OV121134">
    <property type="protein sequence ID" value="CAH0554019.1"/>
    <property type="molecule type" value="Genomic_DNA"/>
</dbReference>
<accession>A0A9P0AZP3</accession>
<dbReference type="Pfam" id="PF01431">
    <property type="entry name" value="Peptidase_M13"/>
    <property type="match status" value="1"/>
</dbReference>
<keyword evidence="13" id="KW-1185">Reference proteome</keyword>
<dbReference type="Gene3D" id="3.40.390.10">
    <property type="entry name" value="Collagenase (Catalytic Domain)"/>
    <property type="match status" value="1"/>
</dbReference>
<dbReference type="GO" id="GO:0046872">
    <property type="term" value="F:metal ion binding"/>
    <property type="evidence" value="ECO:0007669"/>
    <property type="project" value="UniProtKB-KW"/>
</dbReference>
<evidence type="ECO:0000256" key="5">
    <source>
        <dbReference type="ARBA" id="ARBA00022723"/>
    </source>
</evidence>
<dbReference type="PANTHER" id="PTHR11733:SF224">
    <property type="entry name" value="NEPRILYSIN-2"/>
    <property type="match status" value="1"/>
</dbReference>
<name>A0A9P0AZP3_BRAAE</name>
<keyword evidence="5" id="KW-0479">Metal-binding</keyword>
<dbReference type="OrthoDB" id="6696837at2759"/>
<keyword evidence="9" id="KW-1133">Transmembrane helix</keyword>
<evidence type="ECO:0000313" key="12">
    <source>
        <dbReference type="EMBL" id="CAH0554019.1"/>
    </source>
</evidence>